<keyword evidence="3" id="KW-1003">Cell membrane</keyword>
<dbReference type="InterPro" id="IPR042094">
    <property type="entry name" value="T2SS_GspF_sf"/>
</dbReference>
<keyword evidence="6 8" id="KW-1133">Transmembrane helix</keyword>
<dbReference type="PANTHER" id="PTHR30012:SF0">
    <property type="entry name" value="TYPE II SECRETION SYSTEM PROTEIN F-RELATED"/>
    <property type="match status" value="1"/>
</dbReference>
<name>A0A832A3P1_9BACT</name>
<feature type="transmembrane region" description="Helical" evidence="8">
    <location>
        <begin position="165"/>
        <end position="187"/>
    </location>
</feature>
<organism evidence="10">
    <name type="scientific">Desulfacinum infernum</name>
    <dbReference type="NCBI Taxonomy" id="35837"/>
    <lineage>
        <taxon>Bacteria</taxon>
        <taxon>Pseudomonadati</taxon>
        <taxon>Thermodesulfobacteriota</taxon>
        <taxon>Syntrophobacteria</taxon>
        <taxon>Syntrophobacterales</taxon>
        <taxon>Syntrophobacteraceae</taxon>
        <taxon>Desulfacinum</taxon>
    </lineage>
</organism>
<dbReference type="FunFam" id="1.20.81.30:FF:000001">
    <property type="entry name" value="Type II secretion system protein F"/>
    <property type="match status" value="1"/>
</dbReference>
<gene>
    <name evidence="10" type="ORF">ENS06_08325</name>
</gene>
<dbReference type="Gene3D" id="1.20.81.30">
    <property type="entry name" value="Type II secretion system (T2SS), domain F"/>
    <property type="match status" value="2"/>
</dbReference>
<keyword evidence="7 8" id="KW-0472">Membrane</keyword>
<evidence type="ECO:0000256" key="4">
    <source>
        <dbReference type="ARBA" id="ARBA00022519"/>
    </source>
</evidence>
<evidence type="ECO:0000256" key="2">
    <source>
        <dbReference type="ARBA" id="ARBA00005745"/>
    </source>
</evidence>
<comment type="subcellular location">
    <subcellularLocation>
        <location evidence="1">Cell inner membrane</location>
        <topology evidence="1">Multi-pass membrane protein</topology>
    </subcellularLocation>
</comment>
<feature type="domain" description="Type II secretion system protein GspF" evidence="9">
    <location>
        <begin position="65"/>
        <end position="188"/>
    </location>
</feature>
<keyword evidence="5 8" id="KW-0812">Transmembrane</keyword>
<evidence type="ECO:0000313" key="10">
    <source>
        <dbReference type="EMBL" id="HFK97316.1"/>
    </source>
</evidence>
<keyword evidence="4" id="KW-0997">Cell inner membrane</keyword>
<evidence type="ECO:0000256" key="3">
    <source>
        <dbReference type="ARBA" id="ARBA00022475"/>
    </source>
</evidence>
<evidence type="ECO:0000256" key="5">
    <source>
        <dbReference type="ARBA" id="ARBA00022692"/>
    </source>
</evidence>
<evidence type="ECO:0000256" key="8">
    <source>
        <dbReference type="SAM" id="Phobius"/>
    </source>
</evidence>
<dbReference type="GO" id="GO:0005886">
    <property type="term" value="C:plasma membrane"/>
    <property type="evidence" value="ECO:0007669"/>
    <property type="project" value="UniProtKB-SubCell"/>
</dbReference>
<dbReference type="InterPro" id="IPR018076">
    <property type="entry name" value="T2SS_GspF_dom"/>
</dbReference>
<evidence type="ECO:0000256" key="1">
    <source>
        <dbReference type="ARBA" id="ARBA00004429"/>
    </source>
</evidence>
<comment type="similarity">
    <text evidence="2">Belongs to the GSP F family.</text>
</comment>
<evidence type="ECO:0000259" key="9">
    <source>
        <dbReference type="Pfam" id="PF00482"/>
    </source>
</evidence>
<evidence type="ECO:0000256" key="6">
    <source>
        <dbReference type="ARBA" id="ARBA00022989"/>
    </source>
</evidence>
<dbReference type="AlphaFoldDB" id="A0A832A3P1"/>
<dbReference type="PANTHER" id="PTHR30012">
    <property type="entry name" value="GENERAL SECRETION PATHWAY PROTEIN"/>
    <property type="match status" value="1"/>
</dbReference>
<evidence type="ECO:0000256" key="7">
    <source>
        <dbReference type="ARBA" id="ARBA00023136"/>
    </source>
</evidence>
<protein>
    <submittedName>
        <fullName evidence="10">Type II secretion system F family protein</fullName>
    </submittedName>
</protein>
<feature type="domain" description="Type II secretion system protein GspF" evidence="9">
    <location>
        <begin position="268"/>
        <end position="389"/>
    </location>
</feature>
<dbReference type="EMBL" id="DSTK01000024">
    <property type="protein sequence ID" value="HFK97316.1"/>
    <property type="molecule type" value="Genomic_DNA"/>
</dbReference>
<reference evidence="10" key="1">
    <citation type="journal article" date="2020" name="mSystems">
        <title>Genome- and Community-Level Interaction Insights into Carbon Utilization and Element Cycling Functions of Hydrothermarchaeota in Hydrothermal Sediment.</title>
        <authorList>
            <person name="Zhou Z."/>
            <person name="Liu Y."/>
            <person name="Xu W."/>
            <person name="Pan J."/>
            <person name="Luo Z.H."/>
            <person name="Li M."/>
        </authorList>
    </citation>
    <scope>NUCLEOTIDE SEQUENCE [LARGE SCALE GENOMIC DNA]</scope>
    <source>
        <strain evidence="10">SpSt-456</strain>
    </source>
</reference>
<dbReference type="PRINTS" id="PR00812">
    <property type="entry name" value="BCTERIALGSPF"/>
</dbReference>
<comment type="caution">
    <text evidence="10">The sequence shown here is derived from an EMBL/GenBank/DDBJ whole genome shotgun (WGS) entry which is preliminary data.</text>
</comment>
<dbReference type="InterPro" id="IPR003004">
    <property type="entry name" value="GspF/PilC"/>
</dbReference>
<feature type="transmembrane region" description="Helical" evidence="8">
    <location>
        <begin position="255"/>
        <end position="276"/>
    </location>
</feature>
<dbReference type="Pfam" id="PF00482">
    <property type="entry name" value="T2SSF"/>
    <property type="match status" value="2"/>
</dbReference>
<feature type="transmembrane region" description="Helical" evidence="8">
    <location>
        <begin position="218"/>
        <end position="235"/>
    </location>
</feature>
<sequence length="402" mass="46018">MPLYIYKALDAQTGRTIEDRGEFRDLKELFLFLRARNCILVRYRERKETVRKFFAKVRRLELAEWCRNLSFLLAAGVPIVQALEDLRRGTDNTLLRDALRGVLHLLQEGFTFAESLKKYPKVFPPVLCSLAGIGEETGRLDKTLEDAAVHFTRVDDMISQTKRALWYPCFIVVAMVLALAVWFIYVLPKVFTLFRDMQLRLPLPTRLLMKAVEVVQRYWPIFPAAAVLVIVLWIFSRKSERMRLFLERGVLRTPIVGRAWRLSILAFFFEYMSLLLGSGLDMLRSLDLLGQSVPSRKLKTLVPVLENSISQGTSLSESCEATRFFNLMELRMLKTGEEAGKLVEQLKLLGSFYYKQLITFVETLPKVLEPVLLSVAGVVFLGIVLALLGPIYELIGAIGKMR</sequence>
<feature type="transmembrane region" description="Helical" evidence="8">
    <location>
        <begin position="371"/>
        <end position="392"/>
    </location>
</feature>
<proteinExistence type="inferred from homology"/>
<accession>A0A832A3P1</accession>